<organism evidence="2 3">
    <name type="scientific">Desulfurella multipotens</name>
    <dbReference type="NCBI Taxonomy" id="79269"/>
    <lineage>
        <taxon>Bacteria</taxon>
        <taxon>Pseudomonadati</taxon>
        <taxon>Campylobacterota</taxon>
        <taxon>Desulfurellia</taxon>
        <taxon>Desulfurellales</taxon>
        <taxon>Desulfurellaceae</taxon>
        <taxon>Desulfurella</taxon>
    </lineage>
</organism>
<evidence type="ECO:0000313" key="3">
    <source>
        <dbReference type="Proteomes" id="UP000199411"/>
    </source>
</evidence>
<dbReference type="PROSITE" id="PS50112">
    <property type="entry name" value="PAS"/>
    <property type="match status" value="1"/>
</dbReference>
<dbReference type="InterPro" id="IPR035965">
    <property type="entry name" value="PAS-like_dom_sf"/>
</dbReference>
<dbReference type="InterPro" id="IPR000014">
    <property type="entry name" value="PAS"/>
</dbReference>
<dbReference type="Pfam" id="PF00989">
    <property type="entry name" value="PAS"/>
    <property type="match status" value="1"/>
</dbReference>
<dbReference type="GO" id="GO:0006355">
    <property type="term" value="P:regulation of DNA-templated transcription"/>
    <property type="evidence" value="ECO:0007669"/>
    <property type="project" value="InterPro"/>
</dbReference>
<reference evidence="3" key="1">
    <citation type="submission" date="2016-10" db="EMBL/GenBank/DDBJ databases">
        <authorList>
            <person name="Varghese N."/>
            <person name="Submissions S."/>
        </authorList>
    </citation>
    <scope>NUCLEOTIDE SEQUENCE [LARGE SCALE GENOMIC DNA]</scope>
    <source>
        <strain evidence="3">DSM 8415</strain>
    </source>
</reference>
<dbReference type="InterPro" id="IPR013767">
    <property type="entry name" value="PAS_fold"/>
</dbReference>
<dbReference type="Gene3D" id="3.30.450.20">
    <property type="entry name" value="PAS domain"/>
    <property type="match status" value="1"/>
</dbReference>
<sequence length="79" mass="9097">MKQENFSFKTLQAITDNLYIGIYVTDGSGKAIYINKTFEDISLLKKEDLLGHDINELVKKNILLHLLLYLRSTQNNPLL</sequence>
<feature type="domain" description="PAS" evidence="1">
    <location>
        <begin position="7"/>
        <end position="58"/>
    </location>
</feature>
<dbReference type="Proteomes" id="UP000199411">
    <property type="component" value="Unassembled WGS sequence"/>
</dbReference>
<dbReference type="EMBL" id="FMYU01000001">
    <property type="protein sequence ID" value="SDB98982.1"/>
    <property type="molecule type" value="Genomic_DNA"/>
</dbReference>
<gene>
    <name evidence="2" type="ORF">SAMN05660835_00151</name>
</gene>
<dbReference type="SMART" id="SM00091">
    <property type="entry name" value="PAS"/>
    <property type="match status" value="1"/>
</dbReference>
<proteinExistence type="predicted"/>
<accession>A0A1G6HXI1</accession>
<keyword evidence="3" id="KW-1185">Reference proteome</keyword>
<protein>
    <submittedName>
        <fullName evidence="2">PAS domain S-box-containing protein</fullName>
    </submittedName>
</protein>
<dbReference type="AlphaFoldDB" id="A0A1G6HXI1"/>
<name>A0A1G6HXI1_9BACT</name>
<evidence type="ECO:0000259" key="1">
    <source>
        <dbReference type="PROSITE" id="PS50112"/>
    </source>
</evidence>
<dbReference type="NCBIfam" id="TIGR00229">
    <property type="entry name" value="sensory_box"/>
    <property type="match status" value="1"/>
</dbReference>
<evidence type="ECO:0000313" key="2">
    <source>
        <dbReference type="EMBL" id="SDB98982.1"/>
    </source>
</evidence>
<dbReference type="CDD" id="cd00130">
    <property type="entry name" value="PAS"/>
    <property type="match status" value="1"/>
</dbReference>
<dbReference type="RefSeq" id="WP_092127469.1">
    <property type="nucleotide sequence ID" value="NZ_FMYU01000001.1"/>
</dbReference>
<dbReference type="SUPFAM" id="SSF55785">
    <property type="entry name" value="PYP-like sensor domain (PAS domain)"/>
    <property type="match status" value="1"/>
</dbReference>